<dbReference type="PANTHER" id="PTHR36966:SF1">
    <property type="entry name" value="REP-ASSOCIATED TYROSINE TRANSPOSASE"/>
    <property type="match status" value="1"/>
</dbReference>
<dbReference type="SUPFAM" id="SSF143422">
    <property type="entry name" value="Transposase IS200-like"/>
    <property type="match status" value="1"/>
</dbReference>
<protein>
    <recommendedName>
        <fullName evidence="1">Transposase IS200-like domain-containing protein</fullName>
    </recommendedName>
</protein>
<comment type="caution">
    <text evidence="2">The sequence shown here is derived from an EMBL/GenBank/DDBJ whole genome shotgun (WGS) entry which is preliminary data.</text>
</comment>
<dbReference type="SMART" id="SM01321">
    <property type="entry name" value="Y1_Tnp"/>
    <property type="match status" value="1"/>
</dbReference>
<reference evidence="2 3" key="1">
    <citation type="submission" date="2019-05" db="EMBL/GenBank/DDBJ databases">
        <title>Verrucobacter flavum gen. nov., sp. nov. a new member of the family Verrucomicrobiaceae.</title>
        <authorList>
            <person name="Szuroczki S."/>
            <person name="Abbaszade G."/>
            <person name="Szabo A."/>
            <person name="Felfoldi T."/>
            <person name="Schumann P."/>
            <person name="Boka K."/>
            <person name="Keki Z."/>
            <person name="Toumi M."/>
            <person name="Toth E."/>
        </authorList>
    </citation>
    <scope>NUCLEOTIDE SEQUENCE [LARGE SCALE GENOMIC DNA]</scope>
    <source>
        <strain evidence="2 3">MG-N-17</strain>
    </source>
</reference>
<evidence type="ECO:0000313" key="3">
    <source>
        <dbReference type="Proteomes" id="UP000306196"/>
    </source>
</evidence>
<dbReference type="InterPro" id="IPR002686">
    <property type="entry name" value="Transposase_17"/>
</dbReference>
<name>A0A5R8K9R7_9BACT</name>
<dbReference type="InterPro" id="IPR052715">
    <property type="entry name" value="RAYT_transposase"/>
</dbReference>
<organism evidence="2 3">
    <name type="scientific">Phragmitibacter flavus</name>
    <dbReference type="NCBI Taxonomy" id="2576071"/>
    <lineage>
        <taxon>Bacteria</taxon>
        <taxon>Pseudomonadati</taxon>
        <taxon>Verrucomicrobiota</taxon>
        <taxon>Verrucomicrobiia</taxon>
        <taxon>Verrucomicrobiales</taxon>
        <taxon>Verrucomicrobiaceae</taxon>
        <taxon>Phragmitibacter</taxon>
    </lineage>
</organism>
<sequence length="191" mass="22083">MTFRPFDRKAAVRITRQNFPHWRQEGTTYLVTSRLADSLPKDVADDWRSKRDEWLAQHDATCVDELAEEFRLDCQRLFTDKFHDLIDAGYGECLLARRECADILIGKMIEGHGTCFQLGEWCIMPNHFHAVVEPAKGSMLGGMVQHWKGGSSFAINRMLGCSGSLRVKEPFDHIIRSERPWRRLGGMWWTV</sequence>
<dbReference type="Gene3D" id="3.30.70.1290">
    <property type="entry name" value="Transposase IS200-like"/>
    <property type="match status" value="1"/>
</dbReference>
<dbReference type="RefSeq" id="WP_138087974.1">
    <property type="nucleotide sequence ID" value="NZ_VAUV01000016.1"/>
</dbReference>
<dbReference type="GO" id="GO:0043565">
    <property type="term" value="F:sequence-specific DNA binding"/>
    <property type="evidence" value="ECO:0007669"/>
    <property type="project" value="TreeGrafter"/>
</dbReference>
<dbReference type="GO" id="GO:0006313">
    <property type="term" value="P:DNA transposition"/>
    <property type="evidence" value="ECO:0007669"/>
    <property type="project" value="InterPro"/>
</dbReference>
<dbReference type="Proteomes" id="UP000306196">
    <property type="component" value="Unassembled WGS sequence"/>
</dbReference>
<proteinExistence type="predicted"/>
<dbReference type="AlphaFoldDB" id="A0A5R8K9R7"/>
<evidence type="ECO:0000259" key="1">
    <source>
        <dbReference type="SMART" id="SM01321"/>
    </source>
</evidence>
<dbReference type="EMBL" id="VAUV01000016">
    <property type="protein sequence ID" value="TLD69050.1"/>
    <property type="molecule type" value="Genomic_DNA"/>
</dbReference>
<evidence type="ECO:0000313" key="2">
    <source>
        <dbReference type="EMBL" id="TLD69050.1"/>
    </source>
</evidence>
<accession>A0A5R8K9R7</accession>
<dbReference type="OrthoDB" id="9794403at2"/>
<keyword evidence="3" id="KW-1185">Reference proteome</keyword>
<dbReference type="PANTHER" id="PTHR36966">
    <property type="entry name" value="REP-ASSOCIATED TYROSINE TRANSPOSASE"/>
    <property type="match status" value="1"/>
</dbReference>
<dbReference type="InterPro" id="IPR036515">
    <property type="entry name" value="Transposase_17_sf"/>
</dbReference>
<dbReference type="GO" id="GO:0004803">
    <property type="term" value="F:transposase activity"/>
    <property type="evidence" value="ECO:0007669"/>
    <property type="project" value="InterPro"/>
</dbReference>
<feature type="domain" description="Transposase IS200-like" evidence="1">
    <location>
        <begin position="24"/>
        <end position="178"/>
    </location>
</feature>
<gene>
    <name evidence="2" type="ORF">FEM03_19470</name>
</gene>